<evidence type="ECO:0000313" key="2">
    <source>
        <dbReference type="EMBL" id="CAB4123495.1"/>
    </source>
</evidence>
<sequence>MAIKFTETKKNDSNAETKGAGNLKTKGVAKKKPAAKRGVSKGKTSIKKA</sequence>
<name>A0A6J5KQD1_9CAUD</name>
<protein>
    <submittedName>
        <fullName evidence="2">Uncharacterized protein</fullName>
    </submittedName>
</protein>
<organism evidence="2">
    <name type="scientific">uncultured Caudovirales phage</name>
    <dbReference type="NCBI Taxonomy" id="2100421"/>
    <lineage>
        <taxon>Viruses</taxon>
        <taxon>Duplodnaviria</taxon>
        <taxon>Heunggongvirae</taxon>
        <taxon>Uroviricota</taxon>
        <taxon>Caudoviricetes</taxon>
        <taxon>Peduoviridae</taxon>
        <taxon>Maltschvirus</taxon>
        <taxon>Maltschvirus maltsch</taxon>
    </lineage>
</organism>
<proteinExistence type="predicted"/>
<feature type="compositionally biased region" description="Basic and acidic residues" evidence="1">
    <location>
        <begin position="1"/>
        <end position="15"/>
    </location>
</feature>
<reference evidence="2" key="1">
    <citation type="submission" date="2020-04" db="EMBL/GenBank/DDBJ databases">
        <authorList>
            <person name="Chiriac C."/>
            <person name="Salcher M."/>
            <person name="Ghai R."/>
            <person name="Kavagutti S V."/>
        </authorList>
    </citation>
    <scope>NUCLEOTIDE SEQUENCE</scope>
</reference>
<dbReference type="EMBL" id="LR796174">
    <property type="protein sequence ID" value="CAB4123495.1"/>
    <property type="molecule type" value="Genomic_DNA"/>
</dbReference>
<accession>A0A6J5KQD1</accession>
<feature type="compositionally biased region" description="Basic residues" evidence="1">
    <location>
        <begin position="27"/>
        <end position="49"/>
    </location>
</feature>
<gene>
    <name evidence="2" type="ORF">UFOVP46_19</name>
</gene>
<evidence type="ECO:0000256" key="1">
    <source>
        <dbReference type="SAM" id="MobiDB-lite"/>
    </source>
</evidence>
<feature type="region of interest" description="Disordered" evidence="1">
    <location>
        <begin position="1"/>
        <end position="49"/>
    </location>
</feature>